<dbReference type="Gene3D" id="3.30.70.270">
    <property type="match status" value="1"/>
</dbReference>
<sequence length="929" mass="106405">HLYLFPHSLTHHATAWFDRLPRNSINTFEKMAKMFLGKYFPPSMVTKLRNEITIFHQRPDESLFEAWEHYKLSIDQCPNHNIFPVTQIDTFYNGLTLRHHNSMLLQSPLAKPRTYMLREPNKVMNTDSSSGSRTLSSNTITNPKEDLKGTTTRSGTAYQGPTIPTTSSSLPKVVEPETLILNSEPVVPPIFEPVVALKPNLKPSIPYPSRLHDQKLRDKDNDQKQKFFQIFQDLNFNISFTNALILMPKFGPTIKTLFTNKDKLSELARTLLNVHCSAILLKRLQEKLGDPGTFLILCDFLGMDECLALADLDTERDLIDVFKGELTLRIGKEAVTFNLDQTSRYSTNYNDMTANRIDGIDMACEEYSQEVLSFSDVIESGNPTPYYDLIVSTSSLTLTPLGNSDFLLKEVDAFLALEDDPTSLEVDHSYFDTEGDILLLEAFLNNDPSLPLPNQGNYLPQVQKELKIYEAKTDKSSIDEPPNVELKDLPPYIEYAFTTSCPNSFETCLSHLEKMLKRCEDTNLCLNWEKSHFMVKEGIVLGHKISKNMIEVDKAKVDVIAKLPHPTTVKEFKFKVIDTKGPENLATDHLSRLENPHQNVLDLKEINESFPLETLNMVSFRGKSSTPWFANFANYPAGNFVVKGMSSQQKNKFFKDVKHYFWDDPFLFKIYTDQVIRRCVHGQKSIDILKACHNGTPRDIMARTTLPRRLGTPRAIISDRETHFCKDQFAKVMLKYGVTHTLAIAYHPQTSRHVEVSNRGLKRILERTVGENRASWSDNLDDALWAFRTAFKTPIGCTSYKLVYGKACHLPIELEHKAYWALKHANFDLQTAEKTKRLHDSKIKDHVFNINDRVLLFNSRLKIFLGKLKTRWSRPFTITHVFPYGTVELSQTDGPNYKENGHRLKHYFGEDIPKMDVPDLQTFPKDQGI</sequence>
<feature type="compositionally biased region" description="Low complexity" evidence="1">
    <location>
        <begin position="128"/>
        <end position="137"/>
    </location>
</feature>
<gene>
    <name evidence="3" type="ORF">Tci_513460</name>
</gene>
<evidence type="ECO:0000259" key="2">
    <source>
        <dbReference type="PROSITE" id="PS50994"/>
    </source>
</evidence>
<reference evidence="3" key="1">
    <citation type="journal article" date="2019" name="Sci. Rep.">
        <title>Draft genome of Tanacetum cinerariifolium, the natural source of mosquito coil.</title>
        <authorList>
            <person name="Yamashiro T."/>
            <person name="Shiraishi A."/>
            <person name="Satake H."/>
            <person name="Nakayama K."/>
        </authorList>
    </citation>
    <scope>NUCLEOTIDE SEQUENCE</scope>
</reference>
<evidence type="ECO:0000256" key="1">
    <source>
        <dbReference type="SAM" id="MobiDB-lite"/>
    </source>
</evidence>
<accession>A0A699IB48</accession>
<comment type="caution">
    <text evidence="3">The sequence shown here is derived from an EMBL/GenBank/DDBJ whole genome shotgun (WGS) entry which is preliminary data.</text>
</comment>
<evidence type="ECO:0000313" key="3">
    <source>
        <dbReference type="EMBL" id="GEZ41487.1"/>
    </source>
</evidence>
<dbReference type="GO" id="GO:0015074">
    <property type="term" value="P:DNA integration"/>
    <property type="evidence" value="ECO:0007669"/>
    <property type="project" value="InterPro"/>
</dbReference>
<proteinExistence type="predicted"/>
<feature type="region of interest" description="Disordered" evidence="1">
    <location>
        <begin position="122"/>
        <end position="169"/>
    </location>
</feature>
<feature type="domain" description="Integrase catalytic" evidence="2">
    <location>
        <begin position="645"/>
        <end position="819"/>
    </location>
</feature>
<dbReference type="EMBL" id="BKCJ010276124">
    <property type="protein sequence ID" value="GEZ41487.1"/>
    <property type="molecule type" value="Genomic_DNA"/>
</dbReference>
<dbReference type="InterPro" id="IPR036397">
    <property type="entry name" value="RNaseH_sf"/>
</dbReference>
<dbReference type="AlphaFoldDB" id="A0A699IB48"/>
<dbReference type="InterPro" id="IPR043502">
    <property type="entry name" value="DNA/RNA_pol_sf"/>
</dbReference>
<dbReference type="InterPro" id="IPR005162">
    <property type="entry name" value="Retrotrans_gag_dom"/>
</dbReference>
<dbReference type="InterPro" id="IPR012337">
    <property type="entry name" value="RNaseH-like_sf"/>
</dbReference>
<keyword evidence="3" id="KW-0695">RNA-directed DNA polymerase</keyword>
<dbReference type="SUPFAM" id="SSF56672">
    <property type="entry name" value="DNA/RNA polymerases"/>
    <property type="match status" value="1"/>
</dbReference>
<dbReference type="InterPro" id="IPR043128">
    <property type="entry name" value="Rev_trsase/Diguanyl_cyclase"/>
</dbReference>
<dbReference type="InterPro" id="IPR050951">
    <property type="entry name" value="Retrovirus_Pol_polyprotein"/>
</dbReference>
<protein>
    <submittedName>
        <fullName evidence="3">Reverse transcriptase domain-containing protein</fullName>
    </submittedName>
</protein>
<dbReference type="SUPFAM" id="SSF53098">
    <property type="entry name" value="Ribonuclease H-like"/>
    <property type="match status" value="1"/>
</dbReference>
<dbReference type="GO" id="GO:0003964">
    <property type="term" value="F:RNA-directed DNA polymerase activity"/>
    <property type="evidence" value="ECO:0007669"/>
    <property type="project" value="UniProtKB-KW"/>
</dbReference>
<dbReference type="PROSITE" id="PS50994">
    <property type="entry name" value="INTEGRASE"/>
    <property type="match status" value="1"/>
</dbReference>
<dbReference type="PANTHER" id="PTHR37984:SF5">
    <property type="entry name" value="PROTEIN NYNRIN-LIKE"/>
    <property type="match status" value="1"/>
</dbReference>
<dbReference type="InterPro" id="IPR001584">
    <property type="entry name" value="Integrase_cat-core"/>
</dbReference>
<feature type="non-terminal residue" evidence="3">
    <location>
        <position position="1"/>
    </location>
</feature>
<name>A0A699IB48_TANCI</name>
<organism evidence="3">
    <name type="scientific">Tanacetum cinerariifolium</name>
    <name type="common">Dalmatian daisy</name>
    <name type="synonym">Chrysanthemum cinerariifolium</name>
    <dbReference type="NCBI Taxonomy" id="118510"/>
    <lineage>
        <taxon>Eukaryota</taxon>
        <taxon>Viridiplantae</taxon>
        <taxon>Streptophyta</taxon>
        <taxon>Embryophyta</taxon>
        <taxon>Tracheophyta</taxon>
        <taxon>Spermatophyta</taxon>
        <taxon>Magnoliopsida</taxon>
        <taxon>eudicotyledons</taxon>
        <taxon>Gunneridae</taxon>
        <taxon>Pentapetalae</taxon>
        <taxon>asterids</taxon>
        <taxon>campanulids</taxon>
        <taxon>Asterales</taxon>
        <taxon>Asteraceae</taxon>
        <taxon>Asteroideae</taxon>
        <taxon>Anthemideae</taxon>
        <taxon>Anthemidinae</taxon>
        <taxon>Tanacetum</taxon>
    </lineage>
</organism>
<dbReference type="PANTHER" id="PTHR37984">
    <property type="entry name" value="PROTEIN CBG26694"/>
    <property type="match status" value="1"/>
</dbReference>
<keyword evidence="3" id="KW-0548">Nucleotidyltransferase</keyword>
<dbReference type="Pfam" id="PF03732">
    <property type="entry name" value="Retrotrans_gag"/>
    <property type="match status" value="1"/>
</dbReference>
<keyword evidence="3" id="KW-0808">Transferase</keyword>
<feature type="compositionally biased region" description="Polar residues" evidence="1">
    <location>
        <begin position="149"/>
        <end position="169"/>
    </location>
</feature>
<dbReference type="GO" id="GO:0003676">
    <property type="term" value="F:nucleic acid binding"/>
    <property type="evidence" value="ECO:0007669"/>
    <property type="project" value="InterPro"/>
</dbReference>
<dbReference type="Gene3D" id="3.30.420.10">
    <property type="entry name" value="Ribonuclease H-like superfamily/Ribonuclease H"/>
    <property type="match status" value="1"/>
</dbReference>